<evidence type="ECO:0000259" key="1">
    <source>
        <dbReference type="Pfam" id="PF01048"/>
    </source>
</evidence>
<proteinExistence type="predicted"/>
<accession>A0ABY9V4K7</accession>
<name>A0ABY9V4K7_9ACTN</name>
<dbReference type="Proteomes" id="UP001305606">
    <property type="component" value="Chromosome"/>
</dbReference>
<evidence type="ECO:0000313" key="2">
    <source>
        <dbReference type="EMBL" id="WNE99814.1"/>
    </source>
</evidence>
<dbReference type="InterPro" id="IPR000845">
    <property type="entry name" value="Nucleoside_phosphorylase_d"/>
</dbReference>
<reference evidence="2 3" key="1">
    <citation type="submission" date="2023-02" db="EMBL/GenBank/DDBJ databases">
        <title>Streptomyces sp. SCA4-21 with antifungal activity against Fusarium oxysporum f. sp. cubense, Streptomyces sp. SCA2-17 with antifungal activity against Fusarium oxysporum f. sp. cubense.</title>
        <authorList>
            <person name="Qi D."/>
        </authorList>
    </citation>
    <scope>NUCLEOTIDE SEQUENCE [LARGE SCALE GENOMIC DNA]</scope>
    <source>
        <strain evidence="2 3">SCA4-21</strain>
    </source>
</reference>
<sequence length="252" mass="25428">MSADPAPEPGDGPLLIACALGIERFALRGAGLGAGLRAGPGAGPGAGRATVLRTGMGPQSAERAVTRALTGGAGASGGRRTAVIATGFCAGLAPGMHPGDLVVADETRDPAGRTACTGIRILADALSHPSHDAPRRAVHIGPVVGSDHVVRGAERAALHRTGAIAVDMESAATLRTAVSHGVRPVAAVRVVVDAPEHELVRIGTLCGGISAFRVLRTVLPAFFHWYRSSLLPGGELDGHAAPPDHPGRDVSL</sequence>
<gene>
    <name evidence="2" type="ORF">PS467_33055</name>
</gene>
<evidence type="ECO:0000313" key="3">
    <source>
        <dbReference type="Proteomes" id="UP001305606"/>
    </source>
</evidence>
<dbReference type="Pfam" id="PF01048">
    <property type="entry name" value="PNP_UDP_1"/>
    <property type="match status" value="1"/>
</dbReference>
<keyword evidence="3" id="KW-1185">Reference proteome</keyword>
<dbReference type="EMBL" id="CP117522">
    <property type="protein sequence ID" value="WNE99814.1"/>
    <property type="molecule type" value="Genomic_DNA"/>
</dbReference>
<feature type="domain" description="Nucleoside phosphorylase" evidence="1">
    <location>
        <begin position="46"/>
        <end position="193"/>
    </location>
</feature>
<organism evidence="2 3">
    <name type="scientific">Streptomyces luomodiensis</name>
    <dbReference type="NCBI Taxonomy" id="3026192"/>
    <lineage>
        <taxon>Bacteria</taxon>
        <taxon>Bacillati</taxon>
        <taxon>Actinomycetota</taxon>
        <taxon>Actinomycetes</taxon>
        <taxon>Kitasatosporales</taxon>
        <taxon>Streptomycetaceae</taxon>
        <taxon>Streptomyces</taxon>
    </lineage>
</organism>
<dbReference type="PANTHER" id="PTHR46832:SF1">
    <property type="entry name" value="5'-METHYLTHIOADENOSINE_S-ADENOSYLHOMOCYSTEINE NUCLEOSIDASE"/>
    <property type="match status" value="1"/>
</dbReference>
<dbReference type="Gene3D" id="3.40.50.1580">
    <property type="entry name" value="Nucleoside phosphorylase domain"/>
    <property type="match status" value="1"/>
</dbReference>
<dbReference type="InterPro" id="IPR035994">
    <property type="entry name" value="Nucleoside_phosphorylase_sf"/>
</dbReference>
<dbReference type="RefSeq" id="WP_311038291.1">
    <property type="nucleotide sequence ID" value="NZ_CP117522.1"/>
</dbReference>
<dbReference type="SUPFAM" id="SSF53167">
    <property type="entry name" value="Purine and uridine phosphorylases"/>
    <property type="match status" value="1"/>
</dbReference>
<dbReference type="PANTHER" id="PTHR46832">
    <property type="entry name" value="5'-METHYLTHIOADENOSINE/S-ADENOSYLHOMOCYSTEINE NUCLEOSIDASE"/>
    <property type="match status" value="1"/>
</dbReference>
<protein>
    <submittedName>
        <fullName evidence="2">1-hydroxy-2-methyl-2-butenyl 4-diphosphate reductase</fullName>
    </submittedName>
</protein>